<name>A0A644TJV5_9ZZZZ</name>
<dbReference type="InterPro" id="IPR011079">
    <property type="entry name" value="Ala_racemase_C"/>
</dbReference>
<comment type="caution">
    <text evidence="5">The sequence shown here is derived from an EMBL/GenBank/DDBJ whole genome shotgun (WGS) entry which is preliminary data.</text>
</comment>
<dbReference type="InterPro" id="IPR000821">
    <property type="entry name" value="Ala_racemase"/>
</dbReference>
<dbReference type="SMART" id="SM01005">
    <property type="entry name" value="Ala_racemase_C"/>
    <property type="match status" value="1"/>
</dbReference>
<dbReference type="PROSITE" id="PS00395">
    <property type="entry name" value="ALANINE_RACEMASE"/>
    <property type="match status" value="1"/>
</dbReference>
<sequence length="370" mass="40055">MIHRKASAYIHKGNLENNLRQLRAIAGSSKICAVIKADAYGHGAVIISRVLADAGVDFLAVAYLEEALELREAGIKTPLLVLGTTDPGNADIIVSNRISQTVFTQDLAKALSESALRLGRPAFVHVKIDTGMHRQGIEPRQAGSFVSFVSRLGGVRIEGCYSHFTEADNPDSDFSTRQIEVFNRALDAIRAEGIEPGIRHMANSAALLRIPESRMDMVRPGVLLYGLSPDADHRLPGGFKPVMEFRAAVTSLRDIGEGEGVSYGRIFTASRPTRIALLQVGYADGYSRHLSNRAAVVIRGKRAPVAGRVCMDQIMVDVTDIPEARVGDEATLFGLPELPAGELAEIMGTIDYEVSCGISKRVPRVLIERG</sequence>
<dbReference type="PRINTS" id="PR00992">
    <property type="entry name" value="ALARACEMASE"/>
</dbReference>
<dbReference type="InterPro" id="IPR029066">
    <property type="entry name" value="PLP-binding_barrel"/>
</dbReference>
<evidence type="ECO:0000256" key="3">
    <source>
        <dbReference type="ARBA" id="ARBA00023235"/>
    </source>
</evidence>
<reference evidence="5" key="1">
    <citation type="submission" date="2019-08" db="EMBL/GenBank/DDBJ databases">
        <authorList>
            <person name="Kucharzyk K."/>
            <person name="Murdoch R.W."/>
            <person name="Higgins S."/>
            <person name="Loffler F."/>
        </authorList>
    </citation>
    <scope>NUCLEOTIDE SEQUENCE</scope>
</reference>
<dbReference type="Gene3D" id="2.40.37.10">
    <property type="entry name" value="Lyase, Ornithine Decarboxylase, Chain A, domain 1"/>
    <property type="match status" value="1"/>
</dbReference>
<evidence type="ECO:0000313" key="5">
    <source>
        <dbReference type="EMBL" id="MPL65991.1"/>
    </source>
</evidence>
<dbReference type="AlphaFoldDB" id="A0A644TJV5"/>
<dbReference type="GO" id="GO:0030632">
    <property type="term" value="P:D-alanine biosynthetic process"/>
    <property type="evidence" value="ECO:0007669"/>
    <property type="project" value="TreeGrafter"/>
</dbReference>
<proteinExistence type="inferred from homology"/>
<dbReference type="GO" id="GO:0030170">
    <property type="term" value="F:pyridoxal phosphate binding"/>
    <property type="evidence" value="ECO:0007669"/>
    <property type="project" value="TreeGrafter"/>
</dbReference>
<accession>A0A644TJV5</accession>
<dbReference type="GO" id="GO:0008784">
    <property type="term" value="F:alanine racemase activity"/>
    <property type="evidence" value="ECO:0007669"/>
    <property type="project" value="UniProtKB-EC"/>
</dbReference>
<dbReference type="InterPro" id="IPR020622">
    <property type="entry name" value="Ala_racemase_pyridoxalP-BS"/>
</dbReference>
<dbReference type="PANTHER" id="PTHR30511:SF0">
    <property type="entry name" value="ALANINE RACEMASE, CATABOLIC-RELATED"/>
    <property type="match status" value="1"/>
</dbReference>
<dbReference type="GO" id="GO:0005829">
    <property type="term" value="C:cytosol"/>
    <property type="evidence" value="ECO:0007669"/>
    <property type="project" value="TreeGrafter"/>
</dbReference>
<dbReference type="SUPFAM" id="SSF50621">
    <property type="entry name" value="Alanine racemase C-terminal domain-like"/>
    <property type="match status" value="1"/>
</dbReference>
<dbReference type="Pfam" id="PF01168">
    <property type="entry name" value="Ala_racemase_N"/>
    <property type="match status" value="1"/>
</dbReference>
<evidence type="ECO:0000259" key="4">
    <source>
        <dbReference type="SMART" id="SM01005"/>
    </source>
</evidence>
<dbReference type="SUPFAM" id="SSF51419">
    <property type="entry name" value="PLP-binding barrel"/>
    <property type="match status" value="1"/>
</dbReference>
<keyword evidence="3 5" id="KW-0413">Isomerase</keyword>
<dbReference type="Pfam" id="PF00842">
    <property type="entry name" value="Ala_racemase_C"/>
    <property type="match status" value="1"/>
</dbReference>
<comment type="cofactor">
    <cofactor evidence="1">
        <name>pyridoxal 5'-phosphate</name>
        <dbReference type="ChEBI" id="CHEBI:597326"/>
    </cofactor>
</comment>
<dbReference type="CDD" id="cd00430">
    <property type="entry name" value="PLPDE_III_AR"/>
    <property type="match status" value="1"/>
</dbReference>
<keyword evidence="2" id="KW-0663">Pyridoxal phosphate</keyword>
<protein>
    <submittedName>
        <fullName evidence="5">Alanine racemase 1</fullName>
        <ecNumber evidence="5">5.1.1.1</ecNumber>
    </submittedName>
</protein>
<dbReference type="FunFam" id="3.20.20.10:FF:000002">
    <property type="entry name" value="Alanine racemase"/>
    <property type="match status" value="1"/>
</dbReference>
<dbReference type="HAMAP" id="MF_01201">
    <property type="entry name" value="Ala_racemase"/>
    <property type="match status" value="1"/>
</dbReference>
<feature type="domain" description="Alanine racemase C-terminal" evidence="4">
    <location>
        <begin position="242"/>
        <end position="367"/>
    </location>
</feature>
<dbReference type="InterPro" id="IPR001608">
    <property type="entry name" value="Ala_racemase_N"/>
</dbReference>
<dbReference type="PANTHER" id="PTHR30511">
    <property type="entry name" value="ALANINE RACEMASE"/>
    <property type="match status" value="1"/>
</dbReference>
<dbReference type="EC" id="5.1.1.1" evidence="5"/>
<dbReference type="InterPro" id="IPR009006">
    <property type="entry name" value="Ala_racemase/Decarboxylase_C"/>
</dbReference>
<dbReference type="EMBL" id="VSSQ01000030">
    <property type="protein sequence ID" value="MPL65991.1"/>
    <property type="molecule type" value="Genomic_DNA"/>
</dbReference>
<gene>
    <name evidence="5" type="primary">alr1_2</name>
    <name evidence="5" type="ORF">SDC9_11658</name>
</gene>
<evidence type="ECO:0000256" key="1">
    <source>
        <dbReference type="ARBA" id="ARBA00001933"/>
    </source>
</evidence>
<dbReference type="Gene3D" id="3.20.20.10">
    <property type="entry name" value="Alanine racemase"/>
    <property type="match status" value="1"/>
</dbReference>
<organism evidence="5">
    <name type="scientific">bioreactor metagenome</name>
    <dbReference type="NCBI Taxonomy" id="1076179"/>
    <lineage>
        <taxon>unclassified sequences</taxon>
        <taxon>metagenomes</taxon>
        <taxon>ecological metagenomes</taxon>
    </lineage>
</organism>
<dbReference type="NCBIfam" id="TIGR00492">
    <property type="entry name" value="alr"/>
    <property type="match status" value="1"/>
</dbReference>
<evidence type="ECO:0000256" key="2">
    <source>
        <dbReference type="ARBA" id="ARBA00022898"/>
    </source>
</evidence>